<proteinExistence type="predicted"/>
<reference evidence="1 2" key="2">
    <citation type="submission" date="2018-11" db="EMBL/GenBank/DDBJ databases">
        <authorList>
            <consortium name="Pathogen Informatics"/>
        </authorList>
    </citation>
    <scope>NUCLEOTIDE SEQUENCE [LARGE SCALE GENOMIC DNA]</scope>
</reference>
<name>A0A0N4TMI0_BRUPA</name>
<dbReference type="WBParaSite" id="BPAG_0000965401-mRNA-1">
    <property type="protein sequence ID" value="BPAG_0000965401-mRNA-1"/>
    <property type="gene ID" value="BPAG_0000965401"/>
</dbReference>
<reference evidence="3" key="1">
    <citation type="submission" date="2017-02" db="UniProtKB">
        <authorList>
            <consortium name="WormBaseParasite"/>
        </authorList>
    </citation>
    <scope>IDENTIFICATION</scope>
</reference>
<evidence type="ECO:0000313" key="2">
    <source>
        <dbReference type="Proteomes" id="UP000278627"/>
    </source>
</evidence>
<keyword evidence="2" id="KW-1185">Reference proteome</keyword>
<accession>A0A0N4TMI0</accession>
<dbReference type="EMBL" id="UZAD01013161">
    <property type="protein sequence ID" value="VDN90802.1"/>
    <property type="molecule type" value="Genomic_DNA"/>
</dbReference>
<dbReference type="AlphaFoldDB" id="A0A0N4TMI0"/>
<protein>
    <submittedName>
        <fullName evidence="3">Ovule protein</fullName>
    </submittedName>
</protein>
<dbReference type="Proteomes" id="UP000278627">
    <property type="component" value="Unassembled WGS sequence"/>
</dbReference>
<organism evidence="3">
    <name type="scientific">Brugia pahangi</name>
    <name type="common">Filarial nematode worm</name>
    <dbReference type="NCBI Taxonomy" id="6280"/>
    <lineage>
        <taxon>Eukaryota</taxon>
        <taxon>Metazoa</taxon>
        <taxon>Ecdysozoa</taxon>
        <taxon>Nematoda</taxon>
        <taxon>Chromadorea</taxon>
        <taxon>Rhabditida</taxon>
        <taxon>Spirurina</taxon>
        <taxon>Spiruromorpha</taxon>
        <taxon>Filarioidea</taxon>
        <taxon>Onchocercidae</taxon>
        <taxon>Brugia</taxon>
    </lineage>
</organism>
<evidence type="ECO:0000313" key="3">
    <source>
        <dbReference type="WBParaSite" id="BPAG_0000965401-mRNA-1"/>
    </source>
</evidence>
<evidence type="ECO:0000313" key="1">
    <source>
        <dbReference type="EMBL" id="VDN90802.1"/>
    </source>
</evidence>
<sequence>MRAGKEMEMLANVGKLFRSPVEKYDLDSCICDCKFLLSATLYSIFLLWTQVERQKNYVLEQPSYSGQCRKKFPAVEFNTTDPIITNEVRCKILYK</sequence>
<gene>
    <name evidence="1" type="ORF">BPAG_LOCUS9616</name>
</gene>